<evidence type="ECO:0000256" key="1">
    <source>
        <dbReference type="ARBA" id="ARBA00005061"/>
    </source>
</evidence>
<evidence type="ECO:0000313" key="10">
    <source>
        <dbReference type="Proteomes" id="UP001240157"/>
    </source>
</evidence>
<dbReference type="EMBL" id="JAVGJF010000003">
    <property type="protein sequence ID" value="MDQ7174565.1"/>
    <property type="molecule type" value="Genomic_DNA"/>
</dbReference>
<organism evidence="8 9">
    <name type="scientific">Staphylococcus chromogenes</name>
    <name type="common">Staphylococcus hyicus subsp. chromogenes</name>
    <dbReference type="NCBI Taxonomy" id="46126"/>
    <lineage>
        <taxon>Bacteria</taxon>
        <taxon>Bacillati</taxon>
        <taxon>Bacillota</taxon>
        <taxon>Bacilli</taxon>
        <taxon>Bacillales</taxon>
        <taxon>Staphylococcaceae</taxon>
        <taxon>Staphylococcus</taxon>
    </lineage>
</organism>
<dbReference type="SUPFAM" id="SSF55620">
    <property type="entry name" value="Tetrahydrobiopterin biosynthesis enzymes-like"/>
    <property type="match status" value="1"/>
</dbReference>
<accession>A0AAE5T340</accession>
<reference evidence="8 9" key="1">
    <citation type="journal article" date="2016" name="Front. Microbiol.">
        <title>Comprehensive Phylogenetic Analysis of Bovine Non-aureus Staphylococci Species Based on Whole-Genome Sequencing.</title>
        <authorList>
            <person name="Naushad S."/>
            <person name="Barkema H.W."/>
            <person name="Luby C."/>
            <person name="Condas L.A."/>
            <person name="Nobrega D.B."/>
            <person name="Carson D.A."/>
            <person name="De Buck J."/>
        </authorList>
    </citation>
    <scope>NUCLEOTIDE SEQUENCE [LARGE SCALE GENOMIC DNA]</scope>
    <source>
        <strain evidence="8 9">SNUC 505</strain>
    </source>
</reference>
<dbReference type="GO" id="GO:0070497">
    <property type="term" value="F:6-carboxytetrahydropterin synthase activity"/>
    <property type="evidence" value="ECO:0007669"/>
    <property type="project" value="UniProtKB-EC"/>
</dbReference>
<dbReference type="InterPro" id="IPR038418">
    <property type="entry name" value="6-PTP_synth/QueD_sf"/>
</dbReference>
<dbReference type="Gene3D" id="3.30.479.10">
    <property type="entry name" value="6-pyruvoyl tetrahydropterin synthase/QueD"/>
    <property type="match status" value="1"/>
</dbReference>
<evidence type="ECO:0000313" key="7">
    <source>
        <dbReference type="EMBL" id="MDQ7174565.1"/>
    </source>
</evidence>
<dbReference type="Pfam" id="PF01242">
    <property type="entry name" value="PTPS"/>
    <property type="match status" value="1"/>
</dbReference>
<dbReference type="AlphaFoldDB" id="A0AAE5T340"/>
<evidence type="ECO:0000313" key="9">
    <source>
        <dbReference type="Proteomes" id="UP000242704"/>
    </source>
</evidence>
<evidence type="ECO:0000313" key="8">
    <source>
        <dbReference type="EMBL" id="PTG16715.1"/>
    </source>
</evidence>
<evidence type="ECO:0000256" key="5">
    <source>
        <dbReference type="ARBA" id="ARBA00031449"/>
    </source>
</evidence>
<protein>
    <recommendedName>
        <fullName evidence="4">6-carboxy-5,6,7,8-tetrahydropterin synthase</fullName>
        <ecNumber evidence="3">4.1.2.50</ecNumber>
    </recommendedName>
    <alternativeName>
        <fullName evidence="5">Queuosine biosynthesis protein QueD</fullName>
    </alternativeName>
</protein>
<evidence type="ECO:0000256" key="3">
    <source>
        <dbReference type="ARBA" id="ARBA00012982"/>
    </source>
</evidence>
<dbReference type="EMBL" id="PZBZ01000006">
    <property type="protein sequence ID" value="PTG16715.1"/>
    <property type="molecule type" value="Genomic_DNA"/>
</dbReference>
<name>A0AAE5T340_STACR</name>
<evidence type="ECO:0000256" key="2">
    <source>
        <dbReference type="ARBA" id="ARBA00008900"/>
    </source>
</evidence>
<evidence type="ECO:0000256" key="6">
    <source>
        <dbReference type="ARBA" id="ARBA00048807"/>
    </source>
</evidence>
<proteinExistence type="inferred from homology"/>
<dbReference type="Proteomes" id="UP000242704">
    <property type="component" value="Unassembled WGS sequence"/>
</dbReference>
<sequence>MSKFDHVQAPKQFARHQKTILVLKHYEFTADARIFFNETAHHDLKDNRYLLDIELWSKTDELGMGVDFRVIDKIYKTHLAPHLEGQLLNDTLPDMNITLENMIHWIWEVFSTHLPDDVSLNAITMYETPEQGIRFTRDIMAQ</sequence>
<dbReference type="RefSeq" id="WP_105965471.1">
    <property type="nucleotide sequence ID" value="NZ_CP133240.1"/>
</dbReference>
<evidence type="ECO:0000256" key="4">
    <source>
        <dbReference type="ARBA" id="ARBA00018141"/>
    </source>
</evidence>
<comment type="pathway">
    <text evidence="1">Purine metabolism; 7-cyano-7-deazaguanine biosynthesis.</text>
</comment>
<dbReference type="InterPro" id="IPR007115">
    <property type="entry name" value="6-PTP_synth/QueD"/>
</dbReference>
<gene>
    <name evidence="8" type="ORF">BU653_01785</name>
    <name evidence="7" type="ORF">RCF65_01010</name>
</gene>
<comment type="caution">
    <text evidence="8">The sequence shown here is derived from an EMBL/GenBank/DDBJ whole genome shotgun (WGS) entry which is preliminary data.</text>
</comment>
<comment type="catalytic activity">
    <reaction evidence="6">
        <text>7,8-dihydroneopterin 3'-triphosphate + H2O = 6-carboxy-5,6,7,8-tetrahydropterin + triphosphate + acetaldehyde + 2 H(+)</text>
        <dbReference type="Rhea" id="RHEA:27966"/>
        <dbReference type="ChEBI" id="CHEBI:15343"/>
        <dbReference type="ChEBI" id="CHEBI:15377"/>
        <dbReference type="ChEBI" id="CHEBI:15378"/>
        <dbReference type="ChEBI" id="CHEBI:18036"/>
        <dbReference type="ChEBI" id="CHEBI:58462"/>
        <dbReference type="ChEBI" id="CHEBI:61032"/>
        <dbReference type="EC" id="4.1.2.50"/>
    </reaction>
</comment>
<comment type="similarity">
    <text evidence="2">Belongs to the PTPS family. QueD subfamily.</text>
</comment>
<dbReference type="EC" id="4.1.2.50" evidence="3"/>
<dbReference type="Proteomes" id="UP001240157">
    <property type="component" value="Unassembled WGS sequence"/>
</dbReference>
<reference evidence="7 10" key="3">
    <citation type="submission" date="2023-08" db="EMBL/GenBank/DDBJ databases">
        <title>Whole genome sequencing of Staphylococcus chromogenes NNSch 2386.</title>
        <authorList>
            <person name="Kropotov V.S."/>
            <person name="Boriskina E.V."/>
            <person name="Gordinskaya N.A."/>
            <person name="Shkurkina I.S."/>
            <person name="Kryazhev D.V."/>
            <person name="Alekseeva A.E."/>
            <person name="Makhova M.A."/>
        </authorList>
    </citation>
    <scope>NUCLEOTIDE SEQUENCE [LARGE SCALE GENOMIC DNA]</scope>
    <source>
        <strain evidence="7 10">NNSch 2386</strain>
    </source>
</reference>
<reference evidence="8" key="2">
    <citation type="submission" date="2018-03" db="EMBL/GenBank/DDBJ databases">
        <authorList>
            <person name="Naushad S."/>
        </authorList>
    </citation>
    <scope>NUCLEOTIDE SEQUENCE</scope>
    <source>
        <strain evidence="8">SNUC 505</strain>
    </source>
</reference>